<name>A0A0P0RKE8_9BURK</name>
<sequence length="37" mass="4416">MVYLPHGVLNSMRQRLTRMFRYIRHCNALSSFVFSIA</sequence>
<evidence type="ECO:0000313" key="2">
    <source>
        <dbReference type="Proteomes" id="UP000019146"/>
    </source>
</evidence>
<protein>
    <submittedName>
        <fullName evidence="1">Uncharacterized protein</fullName>
    </submittedName>
</protein>
<dbReference type="Proteomes" id="UP000019146">
    <property type="component" value="Chromosome 2"/>
</dbReference>
<dbReference type="KEGG" id="bcai:K788_0007561"/>
<organism evidence="1 2">
    <name type="scientific">Paraburkholderia caribensis MBA4</name>
    <dbReference type="NCBI Taxonomy" id="1323664"/>
    <lineage>
        <taxon>Bacteria</taxon>
        <taxon>Pseudomonadati</taxon>
        <taxon>Pseudomonadota</taxon>
        <taxon>Betaproteobacteria</taxon>
        <taxon>Burkholderiales</taxon>
        <taxon>Burkholderiaceae</taxon>
        <taxon>Paraburkholderia</taxon>
    </lineage>
</organism>
<evidence type="ECO:0000313" key="1">
    <source>
        <dbReference type="EMBL" id="ALL69255.1"/>
    </source>
</evidence>
<dbReference type="EMBL" id="CP012747">
    <property type="protein sequence ID" value="ALL69255.1"/>
    <property type="molecule type" value="Genomic_DNA"/>
</dbReference>
<reference evidence="1 2" key="1">
    <citation type="journal article" date="2014" name="Genome Announc.">
        <title>Draft Genome Sequence of the Haloacid-Degrading Burkholderia caribensis Strain MBA4.</title>
        <authorList>
            <person name="Pan Y."/>
            <person name="Kong K.F."/>
            <person name="Tsang J.S."/>
        </authorList>
    </citation>
    <scope>NUCLEOTIDE SEQUENCE [LARGE SCALE GENOMIC DNA]</scope>
    <source>
        <strain evidence="1 2">MBA4</strain>
    </source>
</reference>
<gene>
    <name evidence="1" type="ORF">K788_0007561</name>
</gene>
<proteinExistence type="predicted"/>
<dbReference type="AlphaFoldDB" id="A0A0P0RKE8"/>
<accession>A0A0P0RKE8</accession>